<organism evidence="4 5">
    <name type="scientific">Streptococcus caledonicus</name>
    <dbReference type="NCBI Taxonomy" id="2614158"/>
    <lineage>
        <taxon>Bacteria</taxon>
        <taxon>Bacillati</taxon>
        <taxon>Bacillota</taxon>
        <taxon>Bacilli</taxon>
        <taxon>Lactobacillales</taxon>
        <taxon>Streptococcaceae</taxon>
        <taxon>Streptococcus</taxon>
    </lineage>
</organism>
<keyword evidence="5" id="KW-1185">Reference proteome</keyword>
<gene>
    <name evidence="4" type="ORF">ACFPQ3_01750</name>
</gene>
<dbReference type="InterPro" id="IPR036390">
    <property type="entry name" value="WH_DNA-bd_sf"/>
</dbReference>
<accession>A0ABW0UEJ4</accession>
<evidence type="ECO:0000313" key="4">
    <source>
        <dbReference type="EMBL" id="MFC5630346.1"/>
    </source>
</evidence>
<reference evidence="5" key="1">
    <citation type="journal article" date="2019" name="Int. J. Syst. Evol. Microbiol.">
        <title>The Global Catalogue of Microorganisms (GCM) 10K type strain sequencing project: providing services to taxonomists for standard genome sequencing and annotation.</title>
        <authorList>
            <consortium name="The Broad Institute Genomics Platform"/>
            <consortium name="The Broad Institute Genome Sequencing Center for Infectious Disease"/>
            <person name="Wu L."/>
            <person name="Ma J."/>
        </authorList>
    </citation>
    <scope>NUCLEOTIDE SEQUENCE [LARGE SCALE GENOMIC DNA]</scope>
    <source>
        <strain evidence="5">DT43</strain>
    </source>
</reference>
<comment type="caution">
    <text evidence="4">The sequence shown here is derived from an EMBL/GenBank/DDBJ whole genome shotgun (WGS) entry which is preliminary data.</text>
</comment>
<dbReference type="InterPro" id="IPR043129">
    <property type="entry name" value="ATPase_NBD"/>
</dbReference>
<dbReference type="RefSeq" id="WP_156806612.1">
    <property type="nucleotide sequence ID" value="NZ_JBHSOJ010000014.1"/>
</dbReference>
<dbReference type="SUPFAM" id="SSF53067">
    <property type="entry name" value="Actin-like ATPase domain"/>
    <property type="match status" value="1"/>
</dbReference>
<dbReference type="PANTHER" id="PTHR18964:SF149">
    <property type="entry name" value="BIFUNCTIONAL UDP-N-ACETYLGLUCOSAMINE 2-EPIMERASE_N-ACETYLMANNOSAMINE KINASE"/>
    <property type="match status" value="1"/>
</dbReference>
<dbReference type="Proteomes" id="UP001596110">
    <property type="component" value="Unassembled WGS sequence"/>
</dbReference>
<dbReference type="SUPFAM" id="SSF46785">
    <property type="entry name" value="Winged helix' DNA-binding domain"/>
    <property type="match status" value="1"/>
</dbReference>
<keyword evidence="3" id="KW-0859">Xylose metabolism</keyword>
<dbReference type="InterPro" id="IPR000600">
    <property type="entry name" value="ROK"/>
</dbReference>
<dbReference type="PANTHER" id="PTHR18964">
    <property type="entry name" value="ROK (REPRESSOR, ORF, KINASE) FAMILY"/>
    <property type="match status" value="1"/>
</dbReference>
<comment type="function">
    <text evidence="1">Transcriptional repressor of xylose-utilizing enzymes.</text>
</comment>
<dbReference type="EMBL" id="JBHSOJ010000014">
    <property type="protein sequence ID" value="MFC5630346.1"/>
    <property type="molecule type" value="Genomic_DNA"/>
</dbReference>
<dbReference type="CDD" id="cd24077">
    <property type="entry name" value="ASKHA_ATPase_ROK_SaXylR-like"/>
    <property type="match status" value="1"/>
</dbReference>
<dbReference type="PROSITE" id="PS01125">
    <property type="entry name" value="ROK"/>
    <property type="match status" value="1"/>
</dbReference>
<sequence>MIADKYLIREQNEALVLKTIINYQPISRANIANHSGLNKASVSSITSALIERQLIFESSIGDAGTSGGRKPINLSFNPQAGLALSVDIGSNYVHGMLSYLNGHSIHQVKEKAPISTENVISATLNVINKLTTLSLPKTTHGIVGICLGIHGIVLDDQIQFTPSYDLDKINLKEELEKFISYPIYLENEANLAALGEYTFSKNSQDNMISISIHSGIGAGIIQKGELQTGSHGQAGEIGHSILYPNGHRCPCGNRGCLEKYASNKAIYELFTAETDIQNVDSDLITDELNNDNPVVRSIVHKKIWELSIGVNDLTMLYDPNLIIINSSIFQKNPELIAVLKAEVPSRFAQHLTISNSELGEMATLYGGAAKVISTFLGIENARLGILD</sequence>
<proteinExistence type="inferred from homology"/>
<name>A0ABW0UEJ4_9STRE</name>
<comment type="similarity">
    <text evidence="2">Belongs to the ROK (NagC/XylR) family.</text>
</comment>
<dbReference type="Gene3D" id="3.30.420.40">
    <property type="match status" value="2"/>
</dbReference>
<evidence type="ECO:0000256" key="2">
    <source>
        <dbReference type="ARBA" id="ARBA00006479"/>
    </source>
</evidence>
<protein>
    <submittedName>
        <fullName evidence="4">ROK family protein</fullName>
    </submittedName>
</protein>
<evidence type="ECO:0000313" key="5">
    <source>
        <dbReference type="Proteomes" id="UP001596110"/>
    </source>
</evidence>
<dbReference type="InterPro" id="IPR036388">
    <property type="entry name" value="WH-like_DNA-bd_sf"/>
</dbReference>
<dbReference type="Pfam" id="PF00480">
    <property type="entry name" value="ROK"/>
    <property type="match status" value="1"/>
</dbReference>
<dbReference type="InterPro" id="IPR049874">
    <property type="entry name" value="ROK_cs"/>
</dbReference>
<evidence type="ECO:0000256" key="3">
    <source>
        <dbReference type="ARBA" id="ARBA00022629"/>
    </source>
</evidence>
<evidence type="ECO:0000256" key="1">
    <source>
        <dbReference type="ARBA" id="ARBA00002486"/>
    </source>
</evidence>
<dbReference type="Gene3D" id="1.10.10.10">
    <property type="entry name" value="Winged helix-like DNA-binding domain superfamily/Winged helix DNA-binding domain"/>
    <property type="match status" value="1"/>
</dbReference>
<keyword evidence="3" id="KW-0119">Carbohydrate metabolism</keyword>